<evidence type="ECO:0000256" key="1">
    <source>
        <dbReference type="SAM" id="MobiDB-lite"/>
    </source>
</evidence>
<proteinExistence type="predicted"/>
<protein>
    <submittedName>
        <fullName evidence="2">Uncharacterized protein</fullName>
    </submittedName>
</protein>
<dbReference type="EMBL" id="CP117451">
    <property type="protein sequence ID" value="WLG98859.1"/>
    <property type="molecule type" value="Genomic_DNA"/>
</dbReference>
<evidence type="ECO:0000313" key="2">
    <source>
        <dbReference type="EMBL" id="WLG98859.1"/>
    </source>
</evidence>
<reference evidence="2 3" key="1">
    <citation type="submission" date="2023-02" db="EMBL/GenBank/DDBJ databases">
        <title>Evolution of Hrp T3SS in non-pathogenic Pseudomonas fluorescens.</title>
        <authorList>
            <person name="Liao K."/>
            <person name="Wei H."/>
            <person name="Gu Y."/>
        </authorList>
    </citation>
    <scope>NUCLEOTIDE SEQUENCE [LARGE SCALE GENOMIC DNA]</scope>
    <source>
        <strain evidence="2 3">FP2034</strain>
    </source>
</reference>
<dbReference type="Proteomes" id="UP001224838">
    <property type="component" value="Chromosome"/>
</dbReference>
<organism evidence="2 3">
    <name type="scientific">Pseudomonas beijingensis</name>
    <dbReference type="NCBI Taxonomy" id="2954101"/>
    <lineage>
        <taxon>Bacteria</taxon>
        <taxon>Pseudomonadati</taxon>
        <taxon>Pseudomonadota</taxon>
        <taxon>Gammaproteobacteria</taxon>
        <taxon>Pseudomonadales</taxon>
        <taxon>Pseudomonadaceae</taxon>
        <taxon>Pseudomonas</taxon>
    </lineage>
</organism>
<sequence>MQHIKIKAAANPPHGMNTSNPDGARKSTDAAQDKNVNPSAVRIGNDQVALWWGYCAMDAKGFHTTCRETCLDQFVNVLI</sequence>
<feature type="compositionally biased region" description="Basic and acidic residues" evidence="1">
    <location>
        <begin position="23"/>
        <end position="32"/>
    </location>
</feature>
<evidence type="ECO:0000313" key="3">
    <source>
        <dbReference type="Proteomes" id="UP001224838"/>
    </source>
</evidence>
<keyword evidence="3" id="KW-1185">Reference proteome</keyword>
<name>A0ABY9F5Q7_9PSED</name>
<gene>
    <name evidence="2" type="ORF">PSH92_15845</name>
</gene>
<accession>A0ABY9F5Q7</accession>
<feature type="region of interest" description="Disordered" evidence="1">
    <location>
        <begin position="1"/>
        <end position="39"/>
    </location>
</feature>
<dbReference type="RefSeq" id="WP_163006700.1">
    <property type="nucleotide sequence ID" value="NZ_CP117451.1"/>
</dbReference>